<dbReference type="GeneID" id="11521904"/>
<evidence type="ECO:0000256" key="2">
    <source>
        <dbReference type="SAM" id="Phobius"/>
    </source>
</evidence>
<dbReference type="KEGG" id="ttt:THITE_2093364"/>
<keyword evidence="2" id="KW-1133">Transmembrane helix</keyword>
<reference evidence="3 4" key="1">
    <citation type="journal article" date="2011" name="Nat. Biotechnol.">
        <title>Comparative genomic analysis of the thermophilic biomass-degrading fungi Myceliophthora thermophila and Thielavia terrestris.</title>
        <authorList>
            <person name="Berka R.M."/>
            <person name="Grigoriev I.V."/>
            <person name="Otillar R."/>
            <person name="Salamov A."/>
            <person name="Grimwood J."/>
            <person name="Reid I."/>
            <person name="Ishmael N."/>
            <person name="John T."/>
            <person name="Darmond C."/>
            <person name="Moisan M.-C."/>
            <person name="Henrissat B."/>
            <person name="Coutinho P.M."/>
            <person name="Lombard V."/>
            <person name="Natvig D.O."/>
            <person name="Lindquist E."/>
            <person name="Schmutz J."/>
            <person name="Lucas S."/>
            <person name="Harris P."/>
            <person name="Powlowski J."/>
            <person name="Bellemare A."/>
            <person name="Taylor D."/>
            <person name="Butler G."/>
            <person name="de Vries R.P."/>
            <person name="Allijn I.E."/>
            <person name="van den Brink J."/>
            <person name="Ushinsky S."/>
            <person name="Storms R."/>
            <person name="Powell A.J."/>
            <person name="Paulsen I.T."/>
            <person name="Elbourne L.D.H."/>
            <person name="Baker S.E."/>
            <person name="Magnuson J."/>
            <person name="LaBoissiere S."/>
            <person name="Clutterbuck A.J."/>
            <person name="Martinez D."/>
            <person name="Wogulis M."/>
            <person name="de Leon A.L."/>
            <person name="Rey M.W."/>
            <person name="Tsang A."/>
        </authorList>
    </citation>
    <scope>NUCLEOTIDE SEQUENCE [LARGE SCALE GENOMIC DNA]</scope>
    <source>
        <strain evidence="4">ATCC 38088 / NRRL 8126</strain>
    </source>
</reference>
<protein>
    <submittedName>
        <fullName evidence="3">Uncharacterized protein</fullName>
    </submittedName>
</protein>
<dbReference type="HOGENOM" id="CLU_1482993_0_0_1"/>
<dbReference type="RefSeq" id="XP_003658205.1">
    <property type="nucleotide sequence ID" value="XM_003658157.1"/>
</dbReference>
<name>G2RGI0_THETT</name>
<gene>
    <name evidence="3" type="ORF">THITE_2093364</name>
</gene>
<evidence type="ECO:0000313" key="4">
    <source>
        <dbReference type="Proteomes" id="UP000008181"/>
    </source>
</evidence>
<feature type="transmembrane region" description="Helical" evidence="2">
    <location>
        <begin position="81"/>
        <end position="106"/>
    </location>
</feature>
<feature type="region of interest" description="Disordered" evidence="1">
    <location>
        <begin position="1"/>
        <end position="29"/>
    </location>
</feature>
<sequence length="182" mass="20609">MNGERNGKGPIPTETTDVETDAGGDRAHGVSDELEIDEKTLARTESFEKVISELKVILGDTAGLIRLPGIKKQKNKEAMMWWATTGTVVSLIGVVTQTFYATWIFLNVVYWRLAGIPRLREALIAFVEKMAAKFNIHDLLENWADPAYIYQVVSSNRNFVQDTVAKLREKVNRRVDLPDRWT</sequence>
<accession>G2RGI0</accession>
<dbReference type="AlphaFoldDB" id="G2RGI0"/>
<dbReference type="Proteomes" id="UP000008181">
    <property type="component" value="Chromosome 6"/>
</dbReference>
<proteinExistence type="predicted"/>
<evidence type="ECO:0000256" key="1">
    <source>
        <dbReference type="SAM" id="MobiDB-lite"/>
    </source>
</evidence>
<evidence type="ECO:0000313" key="3">
    <source>
        <dbReference type="EMBL" id="AEO71869.1"/>
    </source>
</evidence>
<dbReference type="EMBL" id="CP003014">
    <property type="protein sequence ID" value="AEO71869.1"/>
    <property type="molecule type" value="Genomic_DNA"/>
</dbReference>
<organism evidence="3 4">
    <name type="scientific">Thermothielavioides terrestris (strain ATCC 38088 / NRRL 8126)</name>
    <name type="common">Thielavia terrestris</name>
    <dbReference type="NCBI Taxonomy" id="578455"/>
    <lineage>
        <taxon>Eukaryota</taxon>
        <taxon>Fungi</taxon>
        <taxon>Dikarya</taxon>
        <taxon>Ascomycota</taxon>
        <taxon>Pezizomycotina</taxon>
        <taxon>Sordariomycetes</taxon>
        <taxon>Sordariomycetidae</taxon>
        <taxon>Sordariales</taxon>
        <taxon>Chaetomiaceae</taxon>
        <taxon>Thermothielavioides</taxon>
        <taxon>Thermothielavioides terrestris</taxon>
    </lineage>
</organism>
<keyword evidence="2" id="KW-0472">Membrane</keyword>
<keyword evidence="4" id="KW-1185">Reference proteome</keyword>
<keyword evidence="2" id="KW-0812">Transmembrane</keyword>